<name>A0AAV4LAG6_9BACL</name>
<protein>
    <submittedName>
        <fullName evidence="1">Uncharacterized protein</fullName>
    </submittedName>
</protein>
<accession>A0AAV4LAG6</accession>
<gene>
    <name evidence="1" type="ORF">DNHGIG_00360</name>
</gene>
<evidence type="ECO:0000313" key="2">
    <source>
        <dbReference type="Proteomes" id="UP001057291"/>
    </source>
</evidence>
<dbReference type="EMBL" id="BOQE01000001">
    <property type="protein sequence ID" value="GIM44487.1"/>
    <property type="molecule type" value="Genomic_DNA"/>
</dbReference>
<proteinExistence type="predicted"/>
<dbReference type="RefSeq" id="WP_282197762.1">
    <property type="nucleotide sequence ID" value="NZ_BOQE01000001.1"/>
</dbReference>
<sequence length="66" mass="7552">MEANMNQDAVISQIRKLHENGESLSKKKVKQSHPDLMRNALYYFPSWEHALQASGLDTVSTTHRIV</sequence>
<keyword evidence="2" id="KW-1185">Reference proteome</keyword>
<comment type="caution">
    <text evidence="1">The sequence shown here is derived from an EMBL/GenBank/DDBJ whole genome shotgun (WGS) entry which is preliminary data.</text>
</comment>
<reference evidence="1" key="1">
    <citation type="journal article" date="2023" name="Int. J. Syst. Evol. Microbiol.">
        <title>Collibacillus ludicampi gen. nov., sp. nov., a new soil bacterium of the family Alicyclobacillaceae.</title>
        <authorList>
            <person name="Jojima T."/>
            <person name="Ioku Y."/>
            <person name="Fukuta Y."/>
            <person name="Shirasaka N."/>
            <person name="Matsumura Y."/>
            <person name="Mori M."/>
        </authorList>
    </citation>
    <scope>NUCLEOTIDE SEQUENCE</scope>
    <source>
        <strain evidence="1">TP075</strain>
    </source>
</reference>
<dbReference type="Proteomes" id="UP001057291">
    <property type="component" value="Unassembled WGS sequence"/>
</dbReference>
<dbReference type="AlphaFoldDB" id="A0AAV4LAG6"/>
<organism evidence="1 2">
    <name type="scientific">Collibacillus ludicampi</name>
    <dbReference type="NCBI Taxonomy" id="2771369"/>
    <lineage>
        <taxon>Bacteria</taxon>
        <taxon>Bacillati</taxon>
        <taxon>Bacillota</taxon>
        <taxon>Bacilli</taxon>
        <taxon>Bacillales</taxon>
        <taxon>Alicyclobacillaceae</taxon>
        <taxon>Collibacillus</taxon>
    </lineage>
</organism>
<evidence type="ECO:0000313" key="1">
    <source>
        <dbReference type="EMBL" id="GIM44487.1"/>
    </source>
</evidence>